<protein>
    <submittedName>
        <fullName evidence="2">Uncharacterized protein</fullName>
    </submittedName>
</protein>
<dbReference type="AlphaFoldDB" id="A0A7R8USE2"/>
<gene>
    <name evidence="2" type="ORF">HERILL_LOCUS8970</name>
</gene>
<dbReference type="Proteomes" id="UP000594454">
    <property type="component" value="Chromosome 3"/>
</dbReference>
<proteinExistence type="predicted"/>
<evidence type="ECO:0000313" key="2">
    <source>
        <dbReference type="EMBL" id="CAD7086178.1"/>
    </source>
</evidence>
<dbReference type="InParanoid" id="A0A7R8USE2"/>
<feature type="region of interest" description="Disordered" evidence="1">
    <location>
        <begin position="34"/>
        <end position="57"/>
    </location>
</feature>
<accession>A0A7R8USE2</accession>
<organism evidence="2 3">
    <name type="scientific">Hermetia illucens</name>
    <name type="common">Black soldier fly</name>
    <dbReference type="NCBI Taxonomy" id="343691"/>
    <lineage>
        <taxon>Eukaryota</taxon>
        <taxon>Metazoa</taxon>
        <taxon>Ecdysozoa</taxon>
        <taxon>Arthropoda</taxon>
        <taxon>Hexapoda</taxon>
        <taxon>Insecta</taxon>
        <taxon>Pterygota</taxon>
        <taxon>Neoptera</taxon>
        <taxon>Endopterygota</taxon>
        <taxon>Diptera</taxon>
        <taxon>Brachycera</taxon>
        <taxon>Stratiomyomorpha</taxon>
        <taxon>Stratiomyidae</taxon>
        <taxon>Hermetiinae</taxon>
        <taxon>Hermetia</taxon>
    </lineage>
</organism>
<evidence type="ECO:0000313" key="3">
    <source>
        <dbReference type="Proteomes" id="UP000594454"/>
    </source>
</evidence>
<evidence type="ECO:0000256" key="1">
    <source>
        <dbReference type="SAM" id="MobiDB-lite"/>
    </source>
</evidence>
<reference evidence="2 3" key="1">
    <citation type="submission" date="2020-11" db="EMBL/GenBank/DDBJ databases">
        <authorList>
            <person name="Wallbank WR R."/>
            <person name="Pardo Diaz C."/>
            <person name="Kozak K."/>
            <person name="Martin S."/>
            <person name="Jiggins C."/>
            <person name="Moest M."/>
            <person name="Warren A I."/>
            <person name="Generalovic N T."/>
            <person name="Byers J.R.P. K."/>
            <person name="Montejo-Kovacevich G."/>
            <person name="Yen C E."/>
        </authorList>
    </citation>
    <scope>NUCLEOTIDE SEQUENCE [LARGE SCALE GENOMIC DNA]</scope>
</reference>
<name>A0A7R8USE2_HERIL</name>
<sequence length="76" mass="8543">MGNTTSDLETLVLNRNPIVEHTNAALLDHEKKTQGEWIRPRKPSNCSESSGKPAQMETVNIEEIIKNPPDFIESIK</sequence>
<dbReference type="EMBL" id="LR899011">
    <property type="protein sequence ID" value="CAD7086178.1"/>
    <property type="molecule type" value="Genomic_DNA"/>
</dbReference>
<keyword evidence="3" id="KW-1185">Reference proteome</keyword>